<reference evidence="1" key="1">
    <citation type="submission" date="2022-12" db="EMBL/GenBank/DDBJ databases">
        <authorList>
            <person name="Uljanovas D."/>
        </authorList>
    </citation>
    <scope>NUCLEOTIDE SEQUENCE</scope>
    <source>
        <strain evidence="1">RCM39</strain>
    </source>
</reference>
<name>A0AAW7PPH6_9BACT</name>
<protein>
    <submittedName>
        <fullName evidence="1">Uncharacterized protein</fullName>
    </submittedName>
</protein>
<proteinExistence type="predicted"/>
<gene>
    <name evidence="1" type="ORF">O8C91_03260</name>
</gene>
<reference evidence="1" key="2">
    <citation type="journal article" date="2023" name="Microorganisms">
        <title>Genomic Characterization of Arcobacter butzleri Strains Isolated from Various Sources in Lithuania.</title>
        <authorList>
            <person name="Uljanovas D."/>
            <person name="Golz G."/>
            <person name="Fleischmann S."/>
            <person name="Kudirkiene E."/>
            <person name="Kasetiene N."/>
            <person name="Grineviciene A."/>
            <person name="Tamuleviciene E."/>
            <person name="Aksomaitiene J."/>
            <person name="Alter T."/>
            <person name="Malakauskas M."/>
        </authorList>
    </citation>
    <scope>NUCLEOTIDE SEQUENCE</scope>
    <source>
        <strain evidence="1">RCM39</strain>
    </source>
</reference>
<dbReference type="EMBL" id="JAPZDC010000002">
    <property type="protein sequence ID" value="MDN5063207.1"/>
    <property type="molecule type" value="Genomic_DNA"/>
</dbReference>
<organism evidence="1 2">
    <name type="scientific">Aliarcobacter butzleri</name>
    <dbReference type="NCBI Taxonomy" id="28197"/>
    <lineage>
        <taxon>Bacteria</taxon>
        <taxon>Pseudomonadati</taxon>
        <taxon>Campylobacterota</taxon>
        <taxon>Epsilonproteobacteria</taxon>
        <taxon>Campylobacterales</taxon>
        <taxon>Arcobacteraceae</taxon>
        <taxon>Aliarcobacter</taxon>
    </lineage>
</organism>
<comment type="caution">
    <text evidence="1">The sequence shown here is derived from an EMBL/GenBank/DDBJ whole genome shotgun (WGS) entry which is preliminary data.</text>
</comment>
<evidence type="ECO:0000313" key="1">
    <source>
        <dbReference type="EMBL" id="MDN5063207.1"/>
    </source>
</evidence>
<dbReference type="AlphaFoldDB" id="A0AAW7PPH6"/>
<sequence length="67" mass="7350">MAIKPNPYKLVCPKCGFSKVVAPKSDALSPKDLVAMSPVCKKCGEKMERKSVDKLESVIDSLFGMFK</sequence>
<accession>A0AAW7PPH6</accession>
<dbReference type="RefSeq" id="WP_301344847.1">
    <property type="nucleotide sequence ID" value="NZ_JAPZDB010000010.1"/>
</dbReference>
<dbReference type="Proteomes" id="UP001171529">
    <property type="component" value="Unassembled WGS sequence"/>
</dbReference>
<evidence type="ECO:0000313" key="2">
    <source>
        <dbReference type="Proteomes" id="UP001171529"/>
    </source>
</evidence>